<evidence type="ECO:0000313" key="2">
    <source>
        <dbReference type="EMBL" id="EGW06537.1"/>
    </source>
</evidence>
<evidence type="ECO:0000313" key="3">
    <source>
        <dbReference type="Proteomes" id="UP000001075"/>
    </source>
</evidence>
<protein>
    <submittedName>
        <fullName evidence="2">Uncharacterized protein</fullName>
    </submittedName>
</protein>
<dbReference type="AlphaFoldDB" id="G3HMM1"/>
<accession>G3HMM1</accession>
<proteinExistence type="predicted"/>
<dbReference type="EMBL" id="JH000517">
    <property type="protein sequence ID" value="EGW06537.1"/>
    <property type="molecule type" value="Genomic_DNA"/>
</dbReference>
<organism evidence="2 3">
    <name type="scientific">Cricetulus griseus</name>
    <name type="common">Chinese hamster</name>
    <name type="synonym">Cricetulus barabensis griseus</name>
    <dbReference type="NCBI Taxonomy" id="10029"/>
    <lineage>
        <taxon>Eukaryota</taxon>
        <taxon>Metazoa</taxon>
        <taxon>Chordata</taxon>
        <taxon>Craniata</taxon>
        <taxon>Vertebrata</taxon>
        <taxon>Euteleostomi</taxon>
        <taxon>Mammalia</taxon>
        <taxon>Eutheria</taxon>
        <taxon>Euarchontoglires</taxon>
        <taxon>Glires</taxon>
        <taxon>Rodentia</taxon>
        <taxon>Myomorpha</taxon>
        <taxon>Muroidea</taxon>
        <taxon>Cricetidae</taxon>
        <taxon>Cricetinae</taxon>
        <taxon>Cricetulus</taxon>
    </lineage>
</organism>
<feature type="region of interest" description="Disordered" evidence="1">
    <location>
        <begin position="57"/>
        <end position="79"/>
    </location>
</feature>
<name>G3HMM1_CRIGR</name>
<evidence type="ECO:0000256" key="1">
    <source>
        <dbReference type="SAM" id="MobiDB-lite"/>
    </source>
</evidence>
<gene>
    <name evidence="2" type="ORF">I79_011989</name>
</gene>
<sequence length="79" mass="8794">MEQSDSDICLSTHARFDSRIWLAEKHPELPSLYCVCHSALGVGFVFRVSCKSKRVMLPSQGGPSFDASDRHELNTPGRT</sequence>
<dbReference type="Proteomes" id="UP000001075">
    <property type="component" value="Unassembled WGS sequence"/>
</dbReference>
<dbReference type="InParanoid" id="G3HMM1"/>
<reference evidence="3" key="1">
    <citation type="journal article" date="2011" name="Nat. Biotechnol.">
        <title>The genomic sequence of the Chinese hamster ovary (CHO)-K1 cell line.</title>
        <authorList>
            <person name="Xu X."/>
            <person name="Nagarajan H."/>
            <person name="Lewis N.E."/>
            <person name="Pan S."/>
            <person name="Cai Z."/>
            <person name="Liu X."/>
            <person name="Chen W."/>
            <person name="Xie M."/>
            <person name="Wang W."/>
            <person name="Hammond S."/>
            <person name="Andersen M.R."/>
            <person name="Neff N."/>
            <person name="Passarelli B."/>
            <person name="Koh W."/>
            <person name="Fan H.C."/>
            <person name="Wang J."/>
            <person name="Gui Y."/>
            <person name="Lee K.H."/>
            <person name="Betenbaugh M.J."/>
            <person name="Quake S.R."/>
            <person name="Famili I."/>
            <person name="Palsson B.O."/>
            <person name="Wang J."/>
        </authorList>
    </citation>
    <scope>NUCLEOTIDE SEQUENCE [LARGE SCALE GENOMIC DNA]</scope>
    <source>
        <strain evidence="3">CHO K1 cell line</strain>
    </source>
</reference>